<proteinExistence type="predicted"/>
<reference evidence="2" key="1">
    <citation type="journal article" date="2020" name="Stud. Mycol.">
        <title>101 Dothideomycetes genomes: a test case for predicting lifestyles and emergence of pathogens.</title>
        <authorList>
            <person name="Haridas S."/>
            <person name="Albert R."/>
            <person name="Binder M."/>
            <person name="Bloem J."/>
            <person name="Labutti K."/>
            <person name="Salamov A."/>
            <person name="Andreopoulos B."/>
            <person name="Baker S."/>
            <person name="Barry K."/>
            <person name="Bills G."/>
            <person name="Bluhm B."/>
            <person name="Cannon C."/>
            <person name="Castanera R."/>
            <person name="Culley D."/>
            <person name="Daum C."/>
            <person name="Ezra D."/>
            <person name="Gonzalez J."/>
            <person name="Henrissat B."/>
            <person name="Kuo A."/>
            <person name="Liang C."/>
            <person name="Lipzen A."/>
            <person name="Lutzoni F."/>
            <person name="Magnuson J."/>
            <person name="Mondo S."/>
            <person name="Nolan M."/>
            <person name="Ohm R."/>
            <person name="Pangilinan J."/>
            <person name="Park H.-J."/>
            <person name="Ramirez L."/>
            <person name="Alfaro M."/>
            <person name="Sun H."/>
            <person name="Tritt A."/>
            <person name="Yoshinaga Y."/>
            <person name="Zwiers L.-H."/>
            <person name="Turgeon B."/>
            <person name="Goodwin S."/>
            <person name="Spatafora J."/>
            <person name="Crous P."/>
            <person name="Grigoriev I."/>
        </authorList>
    </citation>
    <scope>NUCLEOTIDE SEQUENCE</scope>
    <source>
        <strain evidence="2">CBS 262.69</strain>
    </source>
</reference>
<evidence type="ECO:0000313" key="2">
    <source>
        <dbReference type="EMBL" id="KAF2402345.1"/>
    </source>
</evidence>
<sequence>MSPSRGPTSPPPSARRRTKRTDSGYGPPSPEPTTSTSSTRPRSHRSSTSPPTRSSASPPTRAPSTSTSTSTSNSSSTTTTRTQKPTRTTLTRTTTDVTTRRPSGPNPHPRPRRTPSAPDLASALALHTRSCALFGPTPAAAPGKNDPRRARGATLPSAPTAPLHRRNPSLESPLPLSPEEDVAADPDGPHHADSVPATTHYWTSDATRRREYAALDREERRGVRGLLRRILPRGGRGGRGGLNEVESGGNGSVRRLRLDLE</sequence>
<feature type="region of interest" description="Disordered" evidence="1">
    <location>
        <begin position="231"/>
        <end position="261"/>
    </location>
</feature>
<dbReference type="EMBL" id="ML996691">
    <property type="protein sequence ID" value="KAF2402345.1"/>
    <property type="molecule type" value="Genomic_DNA"/>
</dbReference>
<protein>
    <submittedName>
        <fullName evidence="2">Uncharacterized protein</fullName>
    </submittedName>
</protein>
<evidence type="ECO:0000256" key="1">
    <source>
        <dbReference type="SAM" id="MobiDB-lite"/>
    </source>
</evidence>
<feature type="region of interest" description="Disordered" evidence="1">
    <location>
        <begin position="1"/>
        <end position="202"/>
    </location>
</feature>
<dbReference type="Proteomes" id="UP000799640">
    <property type="component" value="Unassembled WGS sequence"/>
</dbReference>
<name>A0A6G1I2Y8_9PEZI</name>
<feature type="compositionally biased region" description="Low complexity" evidence="1">
    <location>
        <begin position="115"/>
        <end position="126"/>
    </location>
</feature>
<feature type="compositionally biased region" description="Low complexity" evidence="1">
    <location>
        <begin position="32"/>
        <end position="103"/>
    </location>
</feature>
<gene>
    <name evidence="2" type="ORF">EJ06DRAFT_528457</name>
</gene>
<dbReference type="OrthoDB" id="5366332at2759"/>
<dbReference type="AlphaFoldDB" id="A0A6G1I2Y8"/>
<organism evidence="2 3">
    <name type="scientific">Trichodelitschia bisporula</name>
    <dbReference type="NCBI Taxonomy" id="703511"/>
    <lineage>
        <taxon>Eukaryota</taxon>
        <taxon>Fungi</taxon>
        <taxon>Dikarya</taxon>
        <taxon>Ascomycota</taxon>
        <taxon>Pezizomycotina</taxon>
        <taxon>Dothideomycetes</taxon>
        <taxon>Dothideomycetes incertae sedis</taxon>
        <taxon>Phaeotrichales</taxon>
        <taxon>Phaeotrichaceae</taxon>
        <taxon>Trichodelitschia</taxon>
    </lineage>
</organism>
<keyword evidence="3" id="KW-1185">Reference proteome</keyword>
<accession>A0A6G1I2Y8</accession>
<evidence type="ECO:0000313" key="3">
    <source>
        <dbReference type="Proteomes" id="UP000799640"/>
    </source>
</evidence>